<keyword evidence="6" id="KW-0227">DNA damage</keyword>
<keyword evidence="11" id="KW-0238">DNA-binding</keyword>
<dbReference type="PROSITE" id="PS50967">
    <property type="entry name" value="HRDC"/>
    <property type="match status" value="1"/>
</dbReference>
<keyword evidence="5" id="KW-0547">Nucleotide-binding</keyword>
<dbReference type="NCBIfam" id="TIGR00614">
    <property type="entry name" value="recQ_fam"/>
    <property type="match status" value="1"/>
</dbReference>
<dbReference type="CDD" id="cd17920">
    <property type="entry name" value="DEXHc_RecQ"/>
    <property type="match status" value="1"/>
</dbReference>
<dbReference type="STRING" id="630626.EBL_c37670"/>
<evidence type="ECO:0000256" key="12">
    <source>
        <dbReference type="ARBA" id="ARBA00023172"/>
    </source>
</evidence>
<dbReference type="NCBIfam" id="NF008279">
    <property type="entry name" value="PRK11057.1"/>
    <property type="match status" value="1"/>
</dbReference>
<feature type="domain" description="HRDC" evidence="17">
    <location>
        <begin position="529"/>
        <end position="609"/>
    </location>
</feature>
<dbReference type="KEGG" id="ebt:EBL_c37670"/>
<keyword evidence="13" id="KW-0234">DNA repair</keyword>
<dbReference type="PROSITE" id="PS51192">
    <property type="entry name" value="HELICASE_ATP_BIND_1"/>
    <property type="match status" value="1"/>
</dbReference>
<evidence type="ECO:0000256" key="3">
    <source>
        <dbReference type="ARBA" id="ARBA00005446"/>
    </source>
</evidence>
<dbReference type="Gene3D" id="1.10.10.10">
    <property type="entry name" value="Winged helix-like DNA-binding domain superfamily/Winged helix DNA-binding domain"/>
    <property type="match status" value="1"/>
</dbReference>
<keyword evidence="7" id="KW-0378">Hydrolase</keyword>
<dbReference type="FunFam" id="3.40.50.300:FF:000156">
    <property type="entry name" value="ATP-dependent DNA helicase recQ"/>
    <property type="match status" value="1"/>
</dbReference>
<name>I2BE52_SHIBC</name>
<accession>I2BE52</accession>
<organism evidence="20 21">
    <name type="scientific">Shimwellia blattae (strain ATCC 29907 / DSM 4481 / JCM 1650 / NBRC 105725 / CDC 9005-74)</name>
    <name type="common">Escherichia blattae</name>
    <dbReference type="NCBI Taxonomy" id="630626"/>
    <lineage>
        <taxon>Bacteria</taxon>
        <taxon>Pseudomonadati</taxon>
        <taxon>Pseudomonadota</taxon>
        <taxon>Gammaproteobacteria</taxon>
        <taxon>Enterobacterales</taxon>
        <taxon>Enterobacteriaceae</taxon>
        <taxon>Shimwellia</taxon>
    </lineage>
</organism>
<reference evidence="20 21" key="1">
    <citation type="journal article" date="2012" name="J. Bacteriol.">
        <title>Complete genome sequence of the B12-producing Shimwellia blattae strain DSM 4481, isolated from a cockroach.</title>
        <authorList>
            <person name="Brzuszkiewicz E."/>
            <person name="Waschkowitz T."/>
            <person name="Wiezer A."/>
            <person name="Daniel R."/>
        </authorList>
    </citation>
    <scope>NUCLEOTIDE SEQUENCE [LARGE SCALE GENOMIC DNA]</scope>
    <source>
        <strain evidence="21">ATCC 29907 / DSM 4481 / JCM 1650 / NBRC 105725 / CDC 9005-74</strain>
    </source>
</reference>
<dbReference type="Gene3D" id="3.40.50.300">
    <property type="entry name" value="P-loop containing nucleotide triphosphate hydrolases"/>
    <property type="match status" value="2"/>
</dbReference>
<dbReference type="InterPro" id="IPR001650">
    <property type="entry name" value="Helicase_C-like"/>
</dbReference>
<feature type="domain" description="Helicase C-terminal" evidence="19">
    <location>
        <begin position="223"/>
        <end position="371"/>
    </location>
</feature>
<keyword evidence="4" id="KW-0479">Metal-binding</keyword>
<dbReference type="GO" id="GO:0005524">
    <property type="term" value="F:ATP binding"/>
    <property type="evidence" value="ECO:0007669"/>
    <property type="project" value="UniProtKB-KW"/>
</dbReference>
<dbReference type="EMBL" id="CP001560">
    <property type="protein sequence ID" value="AFJ48806.1"/>
    <property type="molecule type" value="Genomic_DNA"/>
</dbReference>
<dbReference type="InterPro" id="IPR006293">
    <property type="entry name" value="DNA_helicase_ATP-dep_RecQ_bac"/>
</dbReference>
<dbReference type="GO" id="GO:0030894">
    <property type="term" value="C:replisome"/>
    <property type="evidence" value="ECO:0007669"/>
    <property type="project" value="TreeGrafter"/>
</dbReference>
<evidence type="ECO:0000256" key="6">
    <source>
        <dbReference type="ARBA" id="ARBA00022763"/>
    </source>
</evidence>
<evidence type="ECO:0000256" key="10">
    <source>
        <dbReference type="ARBA" id="ARBA00022840"/>
    </source>
</evidence>
<dbReference type="InterPro" id="IPR010997">
    <property type="entry name" value="HRDC-like_sf"/>
</dbReference>
<dbReference type="PROSITE" id="PS51194">
    <property type="entry name" value="HELICASE_CTER"/>
    <property type="match status" value="1"/>
</dbReference>
<dbReference type="GO" id="GO:0043590">
    <property type="term" value="C:bacterial nucleoid"/>
    <property type="evidence" value="ECO:0007669"/>
    <property type="project" value="TreeGrafter"/>
</dbReference>
<dbReference type="InterPro" id="IPR044876">
    <property type="entry name" value="HRDC_dom_sf"/>
</dbReference>
<evidence type="ECO:0000259" key="19">
    <source>
        <dbReference type="PROSITE" id="PS51194"/>
    </source>
</evidence>
<dbReference type="EC" id="5.6.2.4" evidence="16"/>
<dbReference type="SUPFAM" id="SSF52540">
    <property type="entry name" value="P-loop containing nucleoside triphosphate hydrolases"/>
    <property type="match status" value="2"/>
</dbReference>
<dbReference type="GO" id="GO:0003677">
    <property type="term" value="F:DNA binding"/>
    <property type="evidence" value="ECO:0007669"/>
    <property type="project" value="UniProtKB-KW"/>
</dbReference>
<evidence type="ECO:0000256" key="9">
    <source>
        <dbReference type="ARBA" id="ARBA00022833"/>
    </source>
</evidence>
<dbReference type="PANTHER" id="PTHR13710">
    <property type="entry name" value="DNA HELICASE RECQ FAMILY MEMBER"/>
    <property type="match status" value="1"/>
</dbReference>
<dbReference type="SMART" id="SM00490">
    <property type="entry name" value="HELICc"/>
    <property type="match status" value="1"/>
</dbReference>
<dbReference type="Gene3D" id="1.10.150.80">
    <property type="entry name" value="HRDC domain"/>
    <property type="match status" value="1"/>
</dbReference>
<dbReference type="RefSeq" id="WP_014716240.1">
    <property type="nucleotide sequence ID" value="NC_017910.1"/>
</dbReference>
<gene>
    <name evidence="20" type="primary">recQ</name>
    <name evidence="20" type="ordered locus">EBL_c37670</name>
</gene>
<evidence type="ECO:0000259" key="18">
    <source>
        <dbReference type="PROSITE" id="PS51192"/>
    </source>
</evidence>
<dbReference type="Pfam" id="PF09382">
    <property type="entry name" value="RQC"/>
    <property type="match status" value="1"/>
</dbReference>
<dbReference type="SMART" id="SM00487">
    <property type="entry name" value="DEXDc"/>
    <property type="match status" value="1"/>
</dbReference>
<dbReference type="Pfam" id="PF00271">
    <property type="entry name" value="Helicase_C"/>
    <property type="match status" value="1"/>
</dbReference>
<dbReference type="InterPro" id="IPR018982">
    <property type="entry name" value="RQC_domain"/>
</dbReference>
<feature type="domain" description="Helicase ATP-binding" evidence="18">
    <location>
        <begin position="34"/>
        <end position="202"/>
    </location>
</feature>
<dbReference type="PANTHER" id="PTHR13710:SF105">
    <property type="entry name" value="ATP-DEPENDENT DNA HELICASE Q1"/>
    <property type="match status" value="1"/>
</dbReference>
<dbReference type="GO" id="GO:0016787">
    <property type="term" value="F:hydrolase activity"/>
    <property type="evidence" value="ECO:0007669"/>
    <property type="project" value="UniProtKB-KW"/>
</dbReference>
<dbReference type="Proteomes" id="UP000001955">
    <property type="component" value="Chromosome"/>
</dbReference>
<evidence type="ECO:0000256" key="16">
    <source>
        <dbReference type="NCBIfam" id="TIGR01389"/>
    </source>
</evidence>
<dbReference type="SMART" id="SM00341">
    <property type="entry name" value="HRDC"/>
    <property type="match status" value="1"/>
</dbReference>
<dbReference type="Pfam" id="PF00270">
    <property type="entry name" value="DEAD"/>
    <property type="match status" value="1"/>
</dbReference>
<evidence type="ECO:0000313" key="21">
    <source>
        <dbReference type="Proteomes" id="UP000001955"/>
    </source>
</evidence>
<comment type="cofactor">
    <cofactor evidence="1">
        <name>Mg(2+)</name>
        <dbReference type="ChEBI" id="CHEBI:18420"/>
    </cofactor>
</comment>
<dbReference type="InterPro" id="IPR004589">
    <property type="entry name" value="DNA_helicase_ATP-dep_RecQ"/>
</dbReference>
<evidence type="ECO:0000256" key="5">
    <source>
        <dbReference type="ARBA" id="ARBA00022741"/>
    </source>
</evidence>
<evidence type="ECO:0000313" key="20">
    <source>
        <dbReference type="EMBL" id="AFJ48806.1"/>
    </source>
</evidence>
<dbReference type="Pfam" id="PF00570">
    <property type="entry name" value="HRDC"/>
    <property type="match status" value="1"/>
</dbReference>
<dbReference type="GO" id="GO:0046872">
    <property type="term" value="F:metal ion binding"/>
    <property type="evidence" value="ECO:0007669"/>
    <property type="project" value="UniProtKB-KW"/>
</dbReference>
<dbReference type="GO" id="GO:0009432">
    <property type="term" value="P:SOS response"/>
    <property type="evidence" value="ECO:0007669"/>
    <property type="project" value="UniProtKB-UniRule"/>
</dbReference>
<keyword evidence="9" id="KW-0862">Zinc</keyword>
<evidence type="ECO:0000256" key="11">
    <source>
        <dbReference type="ARBA" id="ARBA00023125"/>
    </source>
</evidence>
<evidence type="ECO:0000256" key="1">
    <source>
        <dbReference type="ARBA" id="ARBA00001946"/>
    </source>
</evidence>
<dbReference type="NCBIfam" id="TIGR01389">
    <property type="entry name" value="recQ"/>
    <property type="match status" value="1"/>
</dbReference>
<dbReference type="GO" id="GO:0005737">
    <property type="term" value="C:cytoplasm"/>
    <property type="evidence" value="ECO:0007669"/>
    <property type="project" value="TreeGrafter"/>
</dbReference>
<evidence type="ECO:0000256" key="2">
    <source>
        <dbReference type="ARBA" id="ARBA00001947"/>
    </source>
</evidence>
<evidence type="ECO:0000256" key="4">
    <source>
        <dbReference type="ARBA" id="ARBA00022723"/>
    </source>
</evidence>
<dbReference type="eggNOG" id="COG0514">
    <property type="taxonomic scope" value="Bacteria"/>
</dbReference>
<dbReference type="FunFam" id="1.10.10.10:FF:000175">
    <property type="entry name" value="ATP-dependent DNA helicase RecQ"/>
    <property type="match status" value="1"/>
</dbReference>
<dbReference type="InterPro" id="IPR011545">
    <property type="entry name" value="DEAD/DEAH_box_helicase_dom"/>
</dbReference>
<dbReference type="AlphaFoldDB" id="I2BE52"/>
<dbReference type="InterPro" id="IPR032284">
    <property type="entry name" value="RecQ_Zn-bd"/>
</dbReference>
<dbReference type="CDD" id="cd18794">
    <property type="entry name" value="SF2_C_RecQ"/>
    <property type="match status" value="1"/>
</dbReference>
<dbReference type="GO" id="GO:0006260">
    <property type="term" value="P:DNA replication"/>
    <property type="evidence" value="ECO:0007669"/>
    <property type="project" value="InterPro"/>
</dbReference>
<dbReference type="GO" id="GO:0006281">
    <property type="term" value="P:DNA repair"/>
    <property type="evidence" value="ECO:0007669"/>
    <property type="project" value="UniProtKB-KW"/>
</dbReference>
<dbReference type="InterPro" id="IPR027417">
    <property type="entry name" value="P-loop_NTPase"/>
</dbReference>
<dbReference type="Pfam" id="PF16124">
    <property type="entry name" value="RecQ_Zn_bind"/>
    <property type="match status" value="1"/>
</dbReference>
<evidence type="ECO:0000256" key="13">
    <source>
        <dbReference type="ARBA" id="ARBA00023204"/>
    </source>
</evidence>
<dbReference type="HOGENOM" id="CLU_001103_14_3_6"/>
<evidence type="ECO:0000256" key="14">
    <source>
        <dbReference type="ARBA" id="ARBA00023235"/>
    </source>
</evidence>
<dbReference type="FunFam" id="3.40.50.300:FF:000296">
    <property type="entry name" value="ATP-dependent DNA helicase RecQ"/>
    <property type="match status" value="1"/>
</dbReference>
<comment type="similarity">
    <text evidence="3">Belongs to the helicase family. RecQ subfamily.</text>
</comment>
<dbReference type="SUPFAM" id="SSF47819">
    <property type="entry name" value="HRDC-like"/>
    <property type="match status" value="1"/>
</dbReference>
<dbReference type="GO" id="GO:0009378">
    <property type="term" value="F:four-way junction helicase activity"/>
    <property type="evidence" value="ECO:0007669"/>
    <property type="project" value="TreeGrafter"/>
</dbReference>
<dbReference type="GO" id="GO:0043138">
    <property type="term" value="F:3'-5' DNA helicase activity"/>
    <property type="evidence" value="ECO:0007669"/>
    <property type="project" value="UniProtKB-EC"/>
</dbReference>
<keyword evidence="21" id="KW-1185">Reference proteome</keyword>
<dbReference type="PATRIC" id="fig|630626.3.peg.3674"/>
<comment type="catalytic activity">
    <reaction evidence="15">
        <text>Couples ATP hydrolysis with the unwinding of duplex DNA by translocating in the 3'-5' direction.</text>
        <dbReference type="EC" id="5.6.2.4"/>
    </reaction>
</comment>
<dbReference type="InterPro" id="IPR036388">
    <property type="entry name" value="WH-like_DNA-bd_sf"/>
</dbReference>
<evidence type="ECO:0000256" key="7">
    <source>
        <dbReference type="ARBA" id="ARBA00022801"/>
    </source>
</evidence>
<dbReference type="InterPro" id="IPR002121">
    <property type="entry name" value="HRDC_dom"/>
</dbReference>
<dbReference type="InterPro" id="IPR014001">
    <property type="entry name" value="Helicase_ATP-bd"/>
</dbReference>
<dbReference type="OrthoDB" id="9760034at2"/>
<keyword evidence="14" id="KW-0413">Isomerase</keyword>
<keyword evidence="12" id="KW-0233">DNA recombination</keyword>
<dbReference type="SMART" id="SM00956">
    <property type="entry name" value="RQC"/>
    <property type="match status" value="1"/>
</dbReference>
<comment type="cofactor">
    <cofactor evidence="2">
        <name>Zn(2+)</name>
        <dbReference type="ChEBI" id="CHEBI:29105"/>
    </cofactor>
</comment>
<protein>
    <recommendedName>
        <fullName evidence="16">DNA helicase RecQ</fullName>
        <ecNumber evidence="16">5.6.2.4</ecNumber>
    </recommendedName>
</protein>
<dbReference type="FunFam" id="1.10.150.80:FF:000002">
    <property type="entry name" value="ATP-dependent DNA helicase RecQ"/>
    <property type="match status" value="1"/>
</dbReference>
<keyword evidence="8 20" id="KW-0347">Helicase</keyword>
<keyword evidence="10" id="KW-0067">ATP-binding</keyword>
<evidence type="ECO:0000256" key="8">
    <source>
        <dbReference type="ARBA" id="ARBA00022806"/>
    </source>
</evidence>
<proteinExistence type="inferred from homology"/>
<sequence>MAEAEVLNQVSLAKQVLQETFGYQQFRPGQEAIIDAILGGQDSLVVMPTGGGKSLCYQIPALILDGLTVVVSPLISLMKDQVDQLLANGVPAACLNSTQSREQQLAVMNGCRHGEIRLLYVAPERLMMDSLIDQLSQWKLALLAVDEAHCISQWGHDFRPEYALLGQLRHRFSEVPFVALTATADDTTRLDIVRLLGLKDPLIQISSFDRPNIRYMLMEKFKPLDQLMRYVQEQRGKSGIIYCNSRAKVEDTAARLQSRGISAGAYHAGLENDIRARVQEQFQRDDLQIVVATVAFGMGINKPNVRFVVHFDIPRNIESYYQETGRAGRDGLPAEAMLFYDPADMAWLRRCLDEKPSGPLQDIERHKLNAMGAFAEAQTCRRLVLLNYFGEGRQEPCGNCDICLDPPRRYDGLKDAQKALSAIYRVNQRFGMGYVVEVLRGANSQRIRDNRHDKLPVYGIGREQSHEHWVSVIRQLIHLGLATQNIAQHSALQLTEAARPVLRGETPLMLAVPRVVALKPRAMQKSYGGNYDRKLFAKLRKLRKAIADEENIPPYVVFNDASLIEMAEQMPLSPGEMLSVNGVGTRKLERFGRPFMTLIRQHVDGDDEE</sequence>
<dbReference type="GO" id="GO:0006310">
    <property type="term" value="P:DNA recombination"/>
    <property type="evidence" value="ECO:0007669"/>
    <property type="project" value="UniProtKB-UniRule"/>
</dbReference>
<evidence type="ECO:0000259" key="17">
    <source>
        <dbReference type="PROSITE" id="PS50967"/>
    </source>
</evidence>
<evidence type="ECO:0000256" key="15">
    <source>
        <dbReference type="ARBA" id="ARBA00034617"/>
    </source>
</evidence>